<dbReference type="NCBIfam" id="NF010794">
    <property type="entry name" value="PRK14198.1"/>
    <property type="match status" value="1"/>
</dbReference>
<protein>
    <recommendedName>
        <fullName evidence="12">Fluoride-specific ion channel FluC</fullName>
    </recommendedName>
</protein>
<evidence type="ECO:0000256" key="9">
    <source>
        <dbReference type="ARBA" id="ARBA00023303"/>
    </source>
</evidence>
<comment type="activity regulation">
    <text evidence="12">Na(+) is not transported, but it plays an essential structural role and its presence is essential for fluoride channel function.</text>
</comment>
<dbReference type="InterPro" id="IPR003691">
    <property type="entry name" value="FluC"/>
</dbReference>
<comment type="similarity">
    <text evidence="10 12">Belongs to the fluoride channel Fluc/FEX (TC 1.A.43) family.</text>
</comment>
<dbReference type="AlphaFoldDB" id="A0A7W7YZT9"/>
<name>A0A7W7YZT9_9HYPH</name>
<keyword evidence="2 12" id="KW-1003">Cell membrane</keyword>
<keyword evidence="12" id="KW-0813">Transport</keyword>
<keyword evidence="4 12" id="KW-0812">Transmembrane</keyword>
<feature type="binding site" evidence="12">
    <location>
        <position position="77"/>
    </location>
    <ligand>
        <name>Na(+)</name>
        <dbReference type="ChEBI" id="CHEBI:29101"/>
        <note>structural</note>
    </ligand>
</feature>
<comment type="subcellular location">
    <subcellularLocation>
        <location evidence="1 12">Cell membrane</location>
        <topology evidence="1 12">Multi-pass membrane protein</topology>
    </subcellularLocation>
</comment>
<evidence type="ECO:0000256" key="5">
    <source>
        <dbReference type="ARBA" id="ARBA00022989"/>
    </source>
</evidence>
<proteinExistence type="inferred from homology"/>
<comment type="caution">
    <text evidence="13">The sequence shown here is derived from an EMBL/GenBank/DDBJ whole genome shotgun (WGS) entry which is preliminary data.</text>
</comment>
<organism evidence="13 14">
    <name type="scientific">Shinella fusca</name>
    <dbReference type="NCBI Taxonomy" id="544480"/>
    <lineage>
        <taxon>Bacteria</taxon>
        <taxon>Pseudomonadati</taxon>
        <taxon>Pseudomonadota</taxon>
        <taxon>Alphaproteobacteria</taxon>
        <taxon>Hyphomicrobiales</taxon>
        <taxon>Rhizobiaceae</taxon>
        <taxon>Shinella</taxon>
    </lineage>
</organism>
<keyword evidence="7 12" id="KW-0406">Ion transport</keyword>
<sequence length="129" mass="13000">MSYLIVFLGAGVGGAARHGVNVLSARLVGTGFPTGTLVVNALGCLLMGLIAGTFAFRGHLPQEMRLFLTTGILGGFTTFSTFSLDAALLWERGETGLAALYVGASLLLSLAGVAAGLGLTRTVLSGGAV</sequence>
<accession>A0A7W7YZT9</accession>
<evidence type="ECO:0000256" key="12">
    <source>
        <dbReference type="HAMAP-Rule" id="MF_00454"/>
    </source>
</evidence>
<evidence type="ECO:0000256" key="6">
    <source>
        <dbReference type="ARBA" id="ARBA00023053"/>
    </source>
</evidence>
<evidence type="ECO:0000256" key="3">
    <source>
        <dbReference type="ARBA" id="ARBA00022519"/>
    </source>
</evidence>
<evidence type="ECO:0000256" key="11">
    <source>
        <dbReference type="ARBA" id="ARBA00035585"/>
    </source>
</evidence>
<dbReference type="Pfam" id="PF02537">
    <property type="entry name" value="CRCB"/>
    <property type="match status" value="1"/>
</dbReference>
<evidence type="ECO:0000256" key="4">
    <source>
        <dbReference type="ARBA" id="ARBA00022692"/>
    </source>
</evidence>
<dbReference type="GO" id="GO:0046872">
    <property type="term" value="F:metal ion binding"/>
    <property type="evidence" value="ECO:0007669"/>
    <property type="project" value="UniProtKB-KW"/>
</dbReference>
<feature type="transmembrane region" description="Helical" evidence="12">
    <location>
        <begin position="66"/>
        <end position="90"/>
    </location>
</feature>
<evidence type="ECO:0000256" key="10">
    <source>
        <dbReference type="ARBA" id="ARBA00035120"/>
    </source>
</evidence>
<keyword evidence="8 12" id="KW-0472">Membrane</keyword>
<evidence type="ECO:0000313" key="14">
    <source>
        <dbReference type="Proteomes" id="UP000535406"/>
    </source>
</evidence>
<comment type="function">
    <text evidence="12">Fluoride-specific ion channel. Important for reducing fluoride concentration in the cell, thus reducing its toxicity.</text>
</comment>
<gene>
    <name evidence="12" type="primary">fluC</name>
    <name evidence="12" type="synonym">crcB</name>
    <name evidence="13" type="ORF">HNQ66_004640</name>
</gene>
<dbReference type="NCBIfam" id="TIGR00494">
    <property type="entry name" value="crcB"/>
    <property type="match status" value="1"/>
</dbReference>
<comment type="catalytic activity">
    <reaction evidence="11">
        <text>fluoride(in) = fluoride(out)</text>
        <dbReference type="Rhea" id="RHEA:76159"/>
        <dbReference type="ChEBI" id="CHEBI:17051"/>
    </reaction>
    <physiologicalReaction direction="left-to-right" evidence="11">
        <dbReference type="Rhea" id="RHEA:76160"/>
    </physiologicalReaction>
</comment>
<dbReference type="PANTHER" id="PTHR28259:SF1">
    <property type="entry name" value="FLUORIDE EXPORT PROTEIN 1-RELATED"/>
    <property type="match status" value="1"/>
</dbReference>
<feature type="transmembrane region" description="Helical" evidence="12">
    <location>
        <begin position="96"/>
        <end position="119"/>
    </location>
</feature>
<dbReference type="PANTHER" id="PTHR28259">
    <property type="entry name" value="FLUORIDE EXPORT PROTEIN 1-RELATED"/>
    <property type="match status" value="1"/>
</dbReference>
<dbReference type="GO" id="GO:0005886">
    <property type="term" value="C:plasma membrane"/>
    <property type="evidence" value="ECO:0007669"/>
    <property type="project" value="UniProtKB-SubCell"/>
</dbReference>
<dbReference type="RefSeq" id="WP_184147196.1">
    <property type="nucleotide sequence ID" value="NZ_JACHIK010000031.1"/>
</dbReference>
<keyword evidence="12" id="KW-0479">Metal-binding</keyword>
<dbReference type="HAMAP" id="MF_00454">
    <property type="entry name" value="FluC"/>
    <property type="match status" value="1"/>
</dbReference>
<evidence type="ECO:0000256" key="1">
    <source>
        <dbReference type="ARBA" id="ARBA00004651"/>
    </source>
</evidence>
<dbReference type="Proteomes" id="UP000535406">
    <property type="component" value="Unassembled WGS sequence"/>
</dbReference>
<keyword evidence="5 12" id="KW-1133">Transmembrane helix</keyword>
<evidence type="ECO:0000256" key="7">
    <source>
        <dbReference type="ARBA" id="ARBA00023065"/>
    </source>
</evidence>
<dbReference type="GO" id="GO:0140114">
    <property type="term" value="P:cellular detoxification of fluoride"/>
    <property type="evidence" value="ECO:0007669"/>
    <property type="project" value="UniProtKB-UniRule"/>
</dbReference>
<keyword evidence="3" id="KW-0997">Cell inner membrane</keyword>
<dbReference type="EMBL" id="JACHIK010000031">
    <property type="protein sequence ID" value="MBB5045210.1"/>
    <property type="molecule type" value="Genomic_DNA"/>
</dbReference>
<feature type="binding site" evidence="12">
    <location>
        <position position="74"/>
    </location>
    <ligand>
        <name>Na(+)</name>
        <dbReference type="ChEBI" id="CHEBI:29101"/>
        <note>structural</note>
    </ligand>
</feature>
<evidence type="ECO:0000256" key="2">
    <source>
        <dbReference type="ARBA" id="ARBA00022475"/>
    </source>
</evidence>
<keyword evidence="14" id="KW-1185">Reference proteome</keyword>
<evidence type="ECO:0000256" key="8">
    <source>
        <dbReference type="ARBA" id="ARBA00023136"/>
    </source>
</evidence>
<keyword evidence="6 12" id="KW-0915">Sodium</keyword>
<evidence type="ECO:0000313" key="13">
    <source>
        <dbReference type="EMBL" id="MBB5045210.1"/>
    </source>
</evidence>
<reference evidence="13 14" key="1">
    <citation type="submission" date="2020-08" db="EMBL/GenBank/DDBJ databases">
        <title>Genomic Encyclopedia of Type Strains, Phase IV (KMG-IV): sequencing the most valuable type-strain genomes for metagenomic binning, comparative biology and taxonomic classification.</title>
        <authorList>
            <person name="Goeker M."/>
        </authorList>
    </citation>
    <scope>NUCLEOTIDE SEQUENCE [LARGE SCALE GENOMIC DNA]</scope>
    <source>
        <strain evidence="13 14">DSM 21319</strain>
    </source>
</reference>
<keyword evidence="9 12" id="KW-0407">Ion channel</keyword>
<feature type="transmembrane region" description="Helical" evidence="12">
    <location>
        <begin position="34"/>
        <end position="54"/>
    </location>
</feature>
<dbReference type="GO" id="GO:0062054">
    <property type="term" value="F:fluoride channel activity"/>
    <property type="evidence" value="ECO:0007669"/>
    <property type="project" value="UniProtKB-UniRule"/>
</dbReference>